<dbReference type="Proteomes" id="UP000325313">
    <property type="component" value="Unassembled WGS sequence"/>
</dbReference>
<evidence type="ECO:0000313" key="4">
    <source>
        <dbReference type="Proteomes" id="UP000325313"/>
    </source>
</evidence>
<dbReference type="EMBL" id="VSWC01000196">
    <property type="protein sequence ID" value="KAA1065841.1"/>
    <property type="molecule type" value="Genomic_DNA"/>
</dbReference>
<keyword evidence="3" id="KW-1185">Reference proteome</keyword>
<dbReference type="AlphaFoldDB" id="A0A5B0LN96"/>
<reference evidence="3 4" key="1">
    <citation type="submission" date="2019-05" db="EMBL/GenBank/DDBJ databases">
        <title>Emergence of the Ug99 lineage of the wheat stem rust pathogen through somatic hybridization.</title>
        <authorList>
            <person name="Li F."/>
            <person name="Upadhyaya N.M."/>
            <person name="Sperschneider J."/>
            <person name="Matny O."/>
            <person name="Nguyen-Phuc H."/>
            <person name="Mago R."/>
            <person name="Raley C."/>
            <person name="Miller M.E."/>
            <person name="Silverstein K.A.T."/>
            <person name="Henningsen E."/>
            <person name="Hirsch C.D."/>
            <person name="Visser B."/>
            <person name="Pretorius Z.A."/>
            <person name="Steffenson B.J."/>
            <person name="Schwessinger B."/>
            <person name="Dodds P.N."/>
            <person name="Figueroa M."/>
        </authorList>
    </citation>
    <scope>NUCLEOTIDE SEQUENCE [LARGE SCALE GENOMIC DNA]</scope>
    <source>
        <strain evidence="1">21-0</strain>
        <strain evidence="2 4">Ug99</strain>
    </source>
</reference>
<dbReference type="EMBL" id="VDEP01000314">
    <property type="protein sequence ID" value="KAA1104934.1"/>
    <property type="molecule type" value="Genomic_DNA"/>
</dbReference>
<protein>
    <submittedName>
        <fullName evidence="1">Uncharacterized protein</fullName>
    </submittedName>
</protein>
<evidence type="ECO:0000313" key="1">
    <source>
        <dbReference type="EMBL" id="KAA1065841.1"/>
    </source>
</evidence>
<evidence type="ECO:0000313" key="3">
    <source>
        <dbReference type="Proteomes" id="UP000324748"/>
    </source>
</evidence>
<name>A0A5B0LN96_PUCGR</name>
<dbReference type="Proteomes" id="UP000324748">
    <property type="component" value="Unassembled WGS sequence"/>
</dbReference>
<proteinExistence type="predicted"/>
<sequence length="157" mass="17316">MRPNESHTQRIIQMHWYIGQLEGSRQTSTFLAKPISLIGLCHKSPLLPLSSAPNSTLPHYPTLKLPPASHNVLRCHSLGLRLSPLRRLSVQVLLRPLMDRSPTAAPNPTSAPRCSPLLVAPTQYTLNPRSAVGREPWCPPVPGFPAASFSEPCAFRF</sequence>
<accession>A0A5B0LN96</accession>
<organism evidence="1 3">
    <name type="scientific">Puccinia graminis f. sp. tritici</name>
    <dbReference type="NCBI Taxonomy" id="56615"/>
    <lineage>
        <taxon>Eukaryota</taxon>
        <taxon>Fungi</taxon>
        <taxon>Dikarya</taxon>
        <taxon>Basidiomycota</taxon>
        <taxon>Pucciniomycotina</taxon>
        <taxon>Pucciniomycetes</taxon>
        <taxon>Pucciniales</taxon>
        <taxon>Pucciniaceae</taxon>
        <taxon>Puccinia</taxon>
    </lineage>
</organism>
<gene>
    <name evidence="1" type="ORF">PGT21_012696</name>
    <name evidence="2" type="ORF">PGTUg99_000681</name>
</gene>
<evidence type="ECO:0000313" key="2">
    <source>
        <dbReference type="EMBL" id="KAA1104934.1"/>
    </source>
</evidence>
<comment type="caution">
    <text evidence="1">The sequence shown here is derived from an EMBL/GenBank/DDBJ whole genome shotgun (WGS) entry which is preliminary data.</text>
</comment>